<keyword evidence="1" id="KW-1133">Transmembrane helix</keyword>
<sequence length="170" mass="17914">MHEDPQDRTTPGLWGRIACTWAVAFAALHFYWALGGSRGLSVSAGPLAEERPGWFVAVGLWGVGILCLVGGALGWRLARPRSRGLAGRAVTALGWGVCAVLLVRGVSVEVLLMADATGQEIAVSPEQRLWTLVLWNPWFLVGGLVFGLAARESGRAAGRAGRAEDPGSAV</sequence>
<dbReference type="GeneID" id="95778663"/>
<keyword evidence="1" id="KW-0812">Transmembrane</keyword>
<feature type="transmembrane region" description="Helical" evidence="1">
    <location>
        <begin position="90"/>
        <end position="112"/>
    </location>
</feature>
<name>A0A4Q1R562_9ACTN</name>
<evidence type="ECO:0000313" key="3">
    <source>
        <dbReference type="Proteomes" id="UP000289482"/>
    </source>
</evidence>
<protein>
    <submittedName>
        <fullName evidence="2">DUF3995 domain-containing protein</fullName>
    </submittedName>
</protein>
<evidence type="ECO:0000256" key="1">
    <source>
        <dbReference type="SAM" id="Phobius"/>
    </source>
</evidence>
<dbReference type="RefSeq" id="WP_129247570.1">
    <property type="nucleotide sequence ID" value="NZ_JABZEL010000001.1"/>
</dbReference>
<comment type="caution">
    <text evidence="2">The sequence shown here is derived from an EMBL/GenBank/DDBJ whole genome shotgun (WGS) entry which is preliminary data.</text>
</comment>
<keyword evidence="1" id="KW-0472">Membrane</keyword>
<accession>A0A4Q1R562</accession>
<evidence type="ECO:0000313" key="2">
    <source>
        <dbReference type="EMBL" id="RXS67493.1"/>
    </source>
</evidence>
<dbReference type="Pfam" id="PF13160">
    <property type="entry name" value="DUF3995"/>
    <property type="match status" value="1"/>
</dbReference>
<keyword evidence="3" id="KW-1185">Reference proteome</keyword>
<proteinExistence type="predicted"/>
<reference evidence="2 3" key="1">
    <citation type="submission" date="2019-01" db="EMBL/GenBank/DDBJ databases">
        <title>Draft genome sequences of the type strain Streptomyces sioyaensis DSM 40032 and its novel strain, TM32, a thermotolerant antibiotics-producing actinobacterium.</title>
        <authorList>
            <person name="Nakaew N."/>
            <person name="Lumyong S."/>
            <person name="Sloan W.T."/>
            <person name="Sungthong R."/>
        </authorList>
    </citation>
    <scope>NUCLEOTIDE SEQUENCE [LARGE SCALE GENOMIC DNA]</scope>
    <source>
        <strain evidence="2 3">DSM 40032</strain>
    </source>
</reference>
<dbReference type="InterPro" id="IPR025058">
    <property type="entry name" value="DUF3995"/>
</dbReference>
<gene>
    <name evidence="2" type="ORF">EST54_11810</name>
</gene>
<feature type="transmembrane region" description="Helical" evidence="1">
    <location>
        <begin position="132"/>
        <end position="150"/>
    </location>
</feature>
<dbReference type="EMBL" id="SDIF01000025">
    <property type="protein sequence ID" value="RXS67493.1"/>
    <property type="molecule type" value="Genomic_DNA"/>
</dbReference>
<feature type="transmembrane region" description="Helical" evidence="1">
    <location>
        <begin position="12"/>
        <end position="34"/>
    </location>
</feature>
<organism evidence="2 3">
    <name type="scientific">Streptomyces sioyaensis</name>
    <dbReference type="NCBI Taxonomy" id="67364"/>
    <lineage>
        <taxon>Bacteria</taxon>
        <taxon>Bacillati</taxon>
        <taxon>Actinomycetota</taxon>
        <taxon>Actinomycetes</taxon>
        <taxon>Kitasatosporales</taxon>
        <taxon>Streptomycetaceae</taxon>
        <taxon>Streptomyces</taxon>
    </lineage>
</organism>
<dbReference type="Proteomes" id="UP000289482">
    <property type="component" value="Unassembled WGS sequence"/>
</dbReference>
<feature type="transmembrane region" description="Helical" evidence="1">
    <location>
        <begin position="54"/>
        <end position="78"/>
    </location>
</feature>
<dbReference type="AlphaFoldDB" id="A0A4Q1R562"/>